<dbReference type="PROSITE" id="PS51257">
    <property type="entry name" value="PROKAR_LIPOPROTEIN"/>
    <property type="match status" value="1"/>
</dbReference>
<dbReference type="Pfam" id="PF14092">
    <property type="entry name" value="DUF4270"/>
    <property type="match status" value="1"/>
</dbReference>
<keyword evidence="2" id="KW-1185">Reference proteome</keyword>
<sequence length="528" mass="58823">MLKKYLRPFITLVVLAFFFNVVISCEDDFTDIGTSIVTNNQFTTHDTLIEIEITPKNIESVRADGLAIGGVLGQYLLGVYKNDNYEKIEASIISQLEIPSDLTLVDKEYGADTTVITTIDTAFLVLPYQASAIGVTGGVTEYRLDSVIGNTVVPFKLNVFRLTSFLNTLDPQDPTQQKNYQSDEAYELDATNLNVFADGLFVPNPADTTKQVVRRLSNGIAYETEDFKLNNSVPFVGIPLKKALMKQFFFDRYQTEDFSSQDAFNDYFRGIKIQAEGADGSMISFNFGNTNLRPSIQIFYTNTVLKSGTEVIDTITKTDSFLLGGVRNNTYTMTPGNTPQIGDFAIQGTAGSMAQIKVLGDDNDNNGIADQLEELRTKNWLVNDATLTLHVNQNIVRFDTIATPFRLFLFKDGVKNNEPNRSQILDYVTEGEDAVGGNLSLDGDKRPDKYTFKITDYISELVSGEIDYLPLLGLKVINPSDLPVNPLDTIVDTYNWNPKAVMLHDHRTLNGARKATLKISYSKKTEQD</sequence>
<proteinExistence type="predicted"/>
<dbReference type="Proteomes" id="UP001597508">
    <property type="component" value="Unassembled WGS sequence"/>
</dbReference>
<gene>
    <name evidence="1" type="ORF">ACFSRZ_05645</name>
</gene>
<accession>A0ABW5LQJ7</accession>
<comment type="caution">
    <text evidence="1">The sequence shown here is derived from an EMBL/GenBank/DDBJ whole genome shotgun (WGS) entry which is preliminary data.</text>
</comment>
<dbReference type="EMBL" id="JBHULH010000003">
    <property type="protein sequence ID" value="MFD2566844.1"/>
    <property type="molecule type" value="Genomic_DNA"/>
</dbReference>
<protein>
    <submittedName>
        <fullName evidence="1">DUF4270 family protein</fullName>
    </submittedName>
</protein>
<dbReference type="InterPro" id="IPR025366">
    <property type="entry name" value="DUF4270"/>
</dbReference>
<name>A0ABW5LQJ7_9FLAO</name>
<evidence type="ECO:0000313" key="1">
    <source>
        <dbReference type="EMBL" id="MFD2566844.1"/>
    </source>
</evidence>
<organism evidence="1 2">
    <name type="scientific">Pseudotenacibaculum haliotis</name>
    <dbReference type="NCBI Taxonomy" id="1862138"/>
    <lineage>
        <taxon>Bacteria</taxon>
        <taxon>Pseudomonadati</taxon>
        <taxon>Bacteroidota</taxon>
        <taxon>Flavobacteriia</taxon>
        <taxon>Flavobacteriales</taxon>
        <taxon>Flavobacteriaceae</taxon>
        <taxon>Pseudotenacibaculum</taxon>
    </lineage>
</organism>
<reference evidence="2" key="1">
    <citation type="journal article" date="2019" name="Int. J. Syst. Evol. Microbiol.">
        <title>The Global Catalogue of Microorganisms (GCM) 10K type strain sequencing project: providing services to taxonomists for standard genome sequencing and annotation.</title>
        <authorList>
            <consortium name="The Broad Institute Genomics Platform"/>
            <consortium name="The Broad Institute Genome Sequencing Center for Infectious Disease"/>
            <person name="Wu L."/>
            <person name="Ma J."/>
        </authorList>
    </citation>
    <scope>NUCLEOTIDE SEQUENCE [LARGE SCALE GENOMIC DNA]</scope>
    <source>
        <strain evidence="2">KCTC 52127</strain>
    </source>
</reference>
<evidence type="ECO:0000313" key="2">
    <source>
        <dbReference type="Proteomes" id="UP001597508"/>
    </source>
</evidence>
<dbReference type="RefSeq" id="WP_379665555.1">
    <property type="nucleotide sequence ID" value="NZ_JBHULH010000003.1"/>
</dbReference>